<dbReference type="InterPro" id="IPR036875">
    <property type="entry name" value="Znf_CCHC_sf"/>
</dbReference>
<dbReference type="Proteomes" id="UP001459277">
    <property type="component" value="Unassembled WGS sequence"/>
</dbReference>
<protein>
    <recommendedName>
        <fullName evidence="3">CCHC-type domain-containing protein</fullName>
    </recommendedName>
</protein>
<comment type="caution">
    <text evidence="1">The sequence shown here is derived from an EMBL/GenBank/DDBJ whole genome shotgun (WGS) entry which is preliminary data.</text>
</comment>
<dbReference type="SUPFAM" id="SSF57756">
    <property type="entry name" value="Retrovirus zinc finger-like domains"/>
    <property type="match status" value="1"/>
</dbReference>
<reference evidence="1 2" key="1">
    <citation type="submission" date="2024-01" db="EMBL/GenBank/DDBJ databases">
        <title>A telomere-to-telomere, gap-free genome of sweet tea (Lithocarpus litseifolius).</title>
        <authorList>
            <person name="Zhou J."/>
        </authorList>
    </citation>
    <scope>NUCLEOTIDE SEQUENCE [LARGE SCALE GENOMIC DNA]</scope>
    <source>
        <strain evidence="1">Zhou-2022a</strain>
        <tissue evidence="1">Leaf</tissue>
    </source>
</reference>
<proteinExistence type="predicted"/>
<dbReference type="GO" id="GO:0003676">
    <property type="term" value="F:nucleic acid binding"/>
    <property type="evidence" value="ECO:0007669"/>
    <property type="project" value="InterPro"/>
</dbReference>
<evidence type="ECO:0000313" key="1">
    <source>
        <dbReference type="EMBL" id="KAL0004513.1"/>
    </source>
</evidence>
<keyword evidence="2" id="KW-1185">Reference proteome</keyword>
<sequence>MAETAAANAFTIEASSSSQDSYNLSDPLFLHPRENPGAILTSQPLIGGENYLAWAHSLFIQEEMQRSVHNVVRIESTALATKNSGTNFKGKERPLCTHCGKLGHTVDKCYKLHGFPPGFKFKNNKNATAHQVSSNLELIQGNTSTGFTDFVPSMSVSQAPAFTHDQYQQLLTLIGSCSTQQFPKGLELHVANSVTCPSNVIAGKSINFKHSVFSAKIVNRRAYDLHIWVIDTGASDHIVCSIQLITSYTEISHTMVELPNGEAAIVTHWYHSTLLPHNP</sequence>
<accession>A0AAW2D467</accession>
<dbReference type="PANTHER" id="PTHR34222:SF99">
    <property type="entry name" value="PROTEIN, PUTATIVE-RELATED"/>
    <property type="match status" value="1"/>
</dbReference>
<dbReference type="GO" id="GO:0008270">
    <property type="term" value="F:zinc ion binding"/>
    <property type="evidence" value="ECO:0007669"/>
    <property type="project" value="InterPro"/>
</dbReference>
<gene>
    <name evidence="1" type="ORF">SO802_012074</name>
</gene>
<evidence type="ECO:0008006" key="3">
    <source>
        <dbReference type="Google" id="ProtNLM"/>
    </source>
</evidence>
<organism evidence="1 2">
    <name type="scientific">Lithocarpus litseifolius</name>
    <dbReference type="NCBI Taxonomy" id="425828"/>
    <lineage>
        <taxon>Eukaryota</taxon>
        <taxon>Viridiplantae</taxon>
        <taxon>Streptophyta</taxon>
        <taxon>Embryophyta</taxon>
        <taxon>Tracheophyta</taxon>
        <taxon>Spermatophyta</taxon>
        <taxon>Magnoliopsida</taxon>
        <taxon>eudicotyledons</taxon>
        <taxon>Gunneridae</taxon>
        <taxon>Pentapetalae</taxon>
        <taxon>rosids</taxon>
        <taxon>fabids</taxon>
        <taxon>Fagales</taxon>
        <taxon>Fagaceae</taxon>
        <taxon>Lithocarpus</taxon>
    </lineage>
</organism>
<name>A0AAW2D467_9ROSI</name>
<dbReference type="EMBL" id="JAZDWU010000004">
    <property type="protein sequence ID" value="KAL0004513.1"/>
    <property type="molecule type" value="Genomic_DNA"/>
</dbReference>
<dbReference type="AlphaFoldDB" id="A0AAW2D467"/>
<dbReference type="PANTHER" id="PTHR34222">
    <property type="entry name" value="GAG_PRE-INTEGRS DOMAIN-CONTAINING PROTEIN"/>
    <property type="match status" value="1"/>
</dbReference>
<evidence type="ECO:0000313" key="2">
    <source>
        <dbReference type="Proteomes" id="UP001459277"/>
    </source>
</evidence>